<sequence>MVQSAAVKRQIKDLDRASQLISLMQNVTKIEFLSEEIKQVLEINGHGAVDIVNILIGLKEHHPTFASSSLQALWVPVTHQSQTLTVDVHFLLMEMFGQTSGVILHQAIWKSCYQC</sequence>
<protein>
    <submittedName>
        <fullName evidence="1">Uncharacterized protein</fullName>
    </submittedName>
</protein>
<comment type="caution">
    <text evidence="1">The sequence shown here is derived from an EMBL/GenBank/DDBJ whole genome shotgun (WGS) entry which is preliminary data.</text>
</comment>
<organism evidence="1 2">
    <name type="scientific">Dryococelus australis</name>
    <dbReference type="NCBI Taxonomy" id="614101"/>
    <lineage>
        <taxon>Eukaryota</taxon>
        <taxon>Metazoa</taxon>
        <taxon>Ecdysozoa</taxon>
        <taxon>Arthropoda</taxon>
        <taxon>Hexapoda</taxon>
        <taxon>Insecta</taxon>
        <taxon>Pterygota</taxon>
        <taxon>Neoptera</taxon>
        <taxon>Polyneoptera</taxon>
        <taxon>Phasmatodea</taxon>
        <taxon>Verophasmatodea</taxon>
        <taxon>Anareolatae</taxon>
        <taxon>Phasmatidae</taxon>
        <taxon>Eurycanthinae</taxon>
        <taxon>Dryococelus</taxon>
    </lineage>
</organism>
<name>A0ABQ9IC56_9NEOP</name>
<evidence type="ECO:0000313" key="2">
    <source>
        <dbReference type="Proteomes" id="UP001159363"/>
    </source>
</evidence>
<accession>A0ABQ9IC56</accession>
<keyword evidence="2" id="KW-1185">Reference proteome</keyword>
<reference evidence="1 2" key="1">
    <citation type="submission" date="2023-02" db="EMBL/GenBank/DDBJ databases">
        <title>LHISI_Scaffold_Assembly.</title>
        <authorList>
            <person name="Stuart O.P."/>
            <person name="Cleave R."/>
            <person name="Magrath M.J.L."/>
            <person name="Mikheyev A.S."/>
        </authorList>
    </citation>
    <scope>NUCLEOTIDE SEQUENCE [LARGE SCALE GENOMIC DNA]</scope>
    <source>
        <strain evidence="1">Daus_M_001</strain>
        <tissue evidence="1">Leg muscle</tissue>
    </source>
</reference>
<dbReference type="EMBL" id="JARBHB010000002">
    <property type="protein sequence ID" value="KAJ8894254.1"/>
    <property type="molecule type" value="Genomic_DNA"/>
</dbReference>
<gene>
    <name evidence="1" type="ORF">PR048_006866</name>
</gene>
<proteinExistence type="predicted"/>
<evidence type="ECO:0000313" key="1">
    <source>
        <dbReference type="EMBL" id="KAJ8894254.1"/>
    </source>
</evidence>
<feature type="non-terminal residue" evidence="1">
    <location>
        <position position="115"/>
    </location>
</feature>
<dbReference type="Proteomes" id="UP001159363">
    <property type="component" value="Chromosome 2"/>
</dbReference>